<dbReference type="Gene3D" id="2.40.70.10">
    <property type="entry name" value="Acid Proteases"/>
    <property type="match status" value="1"/>
</dbReference>
<gene>
    <name evidence="1" type="ORF">D7V88_03825</name>
</gene>
<dbReference type="Pfam" id="PF13650">
    <property type="entry name" value="Asp_protease_2"/>
    <property type="match status" value="1"/>
</dbReference>
<evidence type="ECO:0000313" key="2">
    <source>
        <dbReference type="Proteomes" id="UP000268094"/>
    </source>
</evidence>
<organism evidence="1 2">
    <name type="scientific">Corallococcus terminator</name>
    <dbReference type="NCBI Taxonomy" id="2316733"/>
    <lineage>
        <taxon>Bacteria</taxon>
        <taxon>Pseudomonadati</taxon>
        <taxon>Myxococcota</taxon>
        <taxon>Myxococcia</taxon>
        <taxon>Myxococcales</taxon>
        <taxon>Cystobacterineae</taxon>
        <taxon>Myxococcaceae</taxon>
        <taxon>Corallococcus</taxon>
    </lineage>
</organism>
<name>A0A3A8JB51_9BACT</name>
<accession>A0A3A8JB51</accession>
<dbReference type="Proteomes" id="UP000268094">
    <property type="component" value="Unassembled WGS sequence"/>
</dbReference>
<dbReference type="InterPro" id="IPR021109">
    <property type="entry name" value="Peptidase_aspartic_dom_sf"/>
</dbReference>
<reference evidence="2" key="1">
    <citation type="submission" date="2018-09" db="EMBL/GenBank/DDBJ databases">
        <authorList>
            <person name="Livingstone P.G."/>
            <person name="Whitworth D.E."/>
        </authorList>
    </citation>
    <scope>NUCLEOTIDE SEQUENCE [LARGE SCALE GENOMIC DNA]</scope>
    <source>
        <strain evidence="2">CA054A</strain>
    </source>
</reference>
<dbReference type="EMBL" id="RAVZ01000014">
    <property type="protein sequence ID" value="RKG93077.1"/>
    <property type="molecule type" value="Genomic_DNA"/>
</dbReference>
<evidence type="ECO:0000313" key="1">
    <source>
        <dbReference type="EMBL" id="RKG93077.1"/>
    </source>
</evidence>
<sequence>MMPEGCEVLDQGTFPLFMHRGTPFTEVEVSTNGGKARTSMVVDTGWSGCNALDPSLAEELGLKQADSAPCSGAGAGTVVAGYQGVSFGPWHGWDVVPHDMSGTEELPRHPRQRGAIASGTLVNNMAEFDLGPDGSAPGMLRLFYRGDINVCAEPRRQLEQCQARWAGLSMEEIPLRFYGSCITGESRGEDVKNRSVIPTITAAVSGVEGLLQLDTGRDTSNGRVDVSVNEAYAEKIRARIPLKQRGPETAAHGKPGCFESAWEPEDASERLELRMGSKVIALEQLVVRKGTCQTPYDGSEPAGLMGMSVLGQARRFVLDPHSRTLLMQWRTPGPEPLTTPP</sequence>
<dbReference type="AlphaFoldDB" id="A0A3A8JB51"/>
<protein>
    <submittedName>
        <fullName evidence="1">Uncharacterized protein</fullName>
    </submittedName>
</protein>
<keyword evidence="2" id="KW-1185">Reference proteome</keyword>
<proteinExistence type="predicted"/>
<comment type="caution">
    <text evidence="1">The sequence shown here is derived from an EMBL/GenBank/DDBJ whole genome shotgun (WGS) entry which is preliminary data.</text>
</comment>